<evidence type="ECO:0000256" key="5">
    <source>
        <dbReference type="SAM" id="MobiDB-lite"/>
    </source>
</evidence>
<comment type="caution">
    <text evidence="8">The sequence shown here is derived from an EMBL/GenBank/DDBJ whole genome shotgun (WGS) entry which is preliminary data.</text>
</comment>
<feature type="compositionally biased region" description="Low complexity" evidence="5">
    <location>
        <begin position="1405"/>
        <end position="1430"/>
    </location>
</feature>
<dbReference type="InterPro" id="IPR027417">
    <property type="entry name" value="P-loop_NTPase"/>
</dbReference>
<evidence type="ECO:0000313" key="8">
    <source>
        <dbReference type="EMBL" id="PRP75012.1"/>
    </source>
</evidence>
<dbReference type="InterPro" id="IPR000742">
    <property type="entry name" value="EGF"/>
</dbReference>
<feature type="region of interest" description="Disordered" evidence="5">
    <location>
        <begin position="234"/>
        <end position="256"/>
    </location>
</feature>
<feature type="region of interest" description="Disordered" evidence="5">
    <location>
        <begin position="305"/>
        <end position="329"/>
    </location>
</feature>
<proteinExistence type="inferred from homology"/>
<feature type="region of interest" description="Disordered" evidence="5">
    <location>
        <begin position="1399"/>
        <end position="1431"/>
    </location>
</feature>
<keyword evidence="9" id="KW-1185">Reference proteome</keyword>
<reference evidence="8 9" key="1">
    <citation type="journal article" date="2018" name="Genome Biol. Evol.">
        <title>Multiple Roots of Fruiting Body Formation in Amoebozoa.</title>
        <authorList>
            <person name="Hillmann F."/>
            <person name="Forbes G."/>
            <person name="Novohradska S."/>
            <person name="Ferling I."/>
            <person name="Riege K."/>
            <person name="Groth M."/>
            <person name="Westermann M."/>
            <person name="Marz M."/>
            <person name="Spaller T."/>
            <person name="Winckler T."/>
            <person name="Schaap P."/>
            <person name="Glockner G."/>
        </authorList>
    </citation>
    <scope>NUCLEOTIDE SEQUENCE [LARGE SCALE GENOMIC DNA]</scope>
    <source>
        <strain evidence="8 9">Jena</strain>
    </source>
</reference>
<dbReference type="PROSITE" id="PS01186">
    <property type="entry name" value="EGF_2"/>
    <property type="match status" value="1"/>
</dbReference>
<evidence type="ECO:0000256" key="3">
    <source>
        <dbReference type="ARBA" id="ARBA00022741"/>
    </source>
</evidence>
<comment type="similarity">
    <text evidence="2">Belongs to the AAA ATPase family.</text>
</comment>
<keyword evidence="3" id="KW-0547">Nucleotide-binding</keyword>
<dbReference type="GO" id="GO:0005524">
    <property type="term" value="F:ATP binding"/>
    <property type="evidence" value="ECO:0007669"/>
    <property type="project" value="UniProtKB-KW"/>
</dbReference>
<feature type="compositionally biased region" description="Low complexity" evidence="5">
    <location>
        <begin position="312"/>
        <end position="323"/>
    </location>
</feature>
<name>A0A2P6MTH3_9EUKA</name>
<dbReference type="PROSITE" id="PS00022">
    <property type="entry name" value="EGF_1"/>
    <property type="match status" value="1"/>
</dbReference>
<protein>
    <recommendedName>
        <fullName evidence="6 7">EGF-like domain-containing protein</fullName>
    </recommendedName>
</protein>
<evidence type="ECO:0000256" key="1">
    <source>
        <dbReference type="ARBA" id="ARBA00004123"/>
    </source>
</evidence>
<dbReference type="Pfam" id="PF00004">
    <property type="entry name" value="AAA"/>
    <property type="match status" value="2"/>
</dbReference>
<gene>
    <name evidence="8" type="ORF">PROFUN_07405</name>
</gene>
<dbReference type="PANTHER" id="PTHR23073">
    <property type="entry name" value="26S PROTEASOME REGULATORY SUBUNIT"/>
    <property type="match status" value="1"/>
</dbReference>
<evidence type="ECO:0000259" key="7">
    <source>
        <dbReference type="PROSITE" id="PS01186"/>
    </source>
</evidence>
<feature type="compositionally biased region" description="Basic and acidic residues" evidence="5">
    <location>
        <begin position="234"/>
        <end position="247"/>
    </location>
</feature>
<dbReference type="InterPro" id="IPR050221">
    <property type="entry name" value="26S_Proteasome_ATPase"/>
</dbReference>
<dbReference type="STRING" id="1890364.A0A2P6MTH3"/>
<comment type="subcellular location">
    <subcellularLocation>
        <location evidence="1">Nucleus</location>
    </subcellularLocation>
</comment>
<dbReference type="OrthoDB" id="10042665at2759"/>
<evidence type="ECO:0000256" key="4">
    <source>
        <dbReference type="ARBA" id="ARBA00022840"/>
    </source>
</evidence>
<dbReference type="CDD" id="cd19481">
    <property type="entry name" value="RecA-like_protease"/>
    <property type="match status" value="2"/>
</dbReference>
<evidence type="ECO:0000313" key="9">
    <source>
        <dbReference type="Proteomes" id="UP000241769"/>
    </source>
</evidence>
<evidence type="ECO:0000256" key="2">
    <source>
        <dbReference type="ARBA" id="ARBA00006914"/>
    </source>
</evidence>
<dbReference type="InParanoid" id="A0A2P6MTH3"/>
<dbReference type="Gene3D" id="3.40.50.300">
    <property type="entry name" value="P-loop containing nucleotide triphosphate hydrolases"/>
    <property type="match status" value="2"/>
</dbReference>
<keyword evidence="4" id="KW-0067">ATP-binding</keyword>
<dbReference type="SMART" id="SM00382">
    <property type="entry name" value="AAA"/>
    <property type="match status" value="2"/>
</dbReference>
<dbReference type="Pfam" id="PF22977">
    <property type="entry name" value="WHD"/>
    <property type="match status" value="1"/>
</dbReference>
<organism evidence="8 9">
    <name type="scientific">Planoprotostelium fungivorum</name>
    <dbReference type="NCBI Taxonomy" id="1890364"/>
    <lineage>
        <taxon>Eukaryota</taxon>
        <taxon>Amoebozoa</taxon>
        <taxon>Evosea</taxon>
        <taxon>Variosea</taxon>
        <taxon>Cavosteliida</taxon>
        <taxon>Cavosteliaceae</taxon>
        <taxon>Planoprotostelium</taxon>
    </lineage>
</organism>
<feature type="region of interest" description="Disordered" evidence="5">
    <location>
        <begin position="268"/>
        <end position="291"/>
    </location>
</feature>
<dbReference type="InterPro" id="IPR003959">
    <property type="entry name" value="ATPase_AAA_core"/>
</dbReference>
<sequence>MGQNLDEFIRLAEEESHTPVVSNADPTAVQVLKVLSEKAKKHVLSDENQPFASTEEYVEFLVILDQLRSTAQTGSTALEQPLLTKMVKDSIDCAPALSLREIYRELVSAMEQKKEKKLQITDPKPRLERYLDKLDLTLKERRVMESLVSSTSQNQSAEILAEKVKMNLFERANFLDVTRPHMKENFFEYIDPNRPFEAALELQYNFHLALLEVPLTEEHLLRFDGTILNQILEEEKKNESQEKKEVDTPPEDIQPTEAKQVHDDIIETDLHHDPSPPPTTEPPTDTHIDTSKRQVSFEEDPFDFSKLKSEEAAPPSAEASTTSDGENLDDIPIAAYRNDLDYLQTEAKRIASLFQLSTIEQSIERDKASSWRDMHADVQQQVKCRTTKAQSKTIARKCQVRLDMTREAGPWQPRLERLCQLRGLDEFERNVVLCLVSASFSPTIQNLGYSNLNVGHLIRTFKKKMADQIKHRKYFYKNSKLIKDGIILIIGGSALDVNLLHASVKLDRRMSEFIMGIDSEFSELVEGSHLYLPKVKLEQVVLSAEVKKLILSTVENFDSFKRARKRMGFEETLTYGSGIVMLFFGASGTGKTMVANAIANHMNKRLLLINFPSLGKMSAGESLKFIFREAKINDAILFFDECESIFESREFGSSDVNTLLTEIERHDGLVIMATNRAYDLDEAMHRRITLAIEFIKPDPILRESIWRNNIPSGMKLADDVILSDLAMNFELTGGLIKNAILSALSMSVSRDGEKEATVRQEDFEAGARLQLRGRLRMIDFEHRVVPTQGLESLVLSKAKLEQLQSVVEYEKARQILYGQWGFDKIMGQDKANSVLFWGPPGTGKTLAAEAVAFSTGKPLKFVNTGELVSKWVGDTGKNINSIFEEAQANDAVLFFDEADAIFGRRTAVVTSTDKYSNQGTGLLLYHMEHYKGIVILSSNLISEIDPAFFRRIKFVVEFEIPAAAERVSLWRKLIPKECPLDASVKLGDLANRYNFSGGQIKSCVIRAATRAALRSRREGQKDVGILQSELEAACKEELEKDGRGANAGFYTRGPDRDKDPPVGVFQLLLYSSETVKGPLNLDRMASDTLKQAKSPVQHEQLLCHQELHPDHFHPEWPAARPFEPLTRSTYPNARMLFDESCENRLLLDFDQRTALLQDSRNETYWSLKNVNTPYWYSPEFTSSCQMCVGTLCLNDPSLRAEDCSLRLNPTGQMVISDIGGSYYSTPRIQNISVVSTLGGPLSINMYKTLQPLNTTWTNLTCRIDQVYVSGCSGNLSHPQVTAPRGTGSDHVVEICMSRRDPYYSQFDFQCVKAKFSYRPPIIYFAYTSGNALYVNGKNFGNDISRVNLTINGVQCLDAEFIGEGYLMCHPRFFGRYISIKVDGQSALFDQMNPPSGVQTEFDPLTESSIPSSSTSSTTTTIASAPGTTTSHPIDTTPLSFCSGRGYPDALQTACSCFSGFTGQRCERRPVSGCLSRAVSRESTNFEPALTFTTNANDVSFQVTAATEDSPFVRPSDDDLLRNDTESFSTSTNFRFTGAEGAECEYPGNYWAAREAWLCQDNITATIPYDVLFSRCGFSLIREDSYDVYRGELTMSRDYRLANDVSPIGRTESASIKLSFSFPREVPVESSVVFPDVRSAASISSVNYISSISSWSINITSIAQKGFYLQTEGPDNITAPYQSRLFSLSNLTDCIYDKDGNCLQSRQLLISGCMPLTSLGLRFLVKVCNIYGCSSAQPFGINVNTGSACPISTVIPLSGVMKSFRNRELTQESQAFGPSDTAYFGVNIVSTAAISSVSISKICIRDTVICPSLLQISGGGNYAAAAGIDLSTISDGLAGNYTAVATVTVSYSGLDRKRTEEIVTEELLLSFQVKATATTASQGGDGQASPVSSGYNIVPSILFFIVLTSLLW</sequence>
<dbReference type="InterPro" id="IPR054472">
    <property type="entry name" value="WHD"/>
</dbReference>
<accession>A0A2P6MTH3</accession>
<dbReference type="InterPro" id="IPR003593">
    <property type="entry name" value="AAA+_ATPase"/>
</dbReference>
<dbReference type="Proteomes" id="UP000241769">
    <property type="component" value="Unassembled WGS sequence"/>
</dbReference>
<feature type="domain" description="EGF-like" evidence="6 7">
    <location>
        <begin position="1454"/>
        <end position="1465"/>
    </location>
</feature>
<evidence type="ECO:0000259" key="6">
    <source>
        <dbReference type="PROSITE" id="PS00022"/>
    </source>
</evidence>
<dbReference type="GO" id="GO:0016887">
    <property type="term" value="F:ATP hydrolysis activity"/>
    <property type="evidence" value="ECO:0007669"/>
    <property type="project" value="InterPro"/>
</dbReference>
<dbReference type="SUPFAM" id="SSF52540">
    <property type="entry name" value="P-loop containing nucleoside triphosphate hydrolases"/>
    <property type="match status" value="2"/>
</dbReference>
<dbReference type="GO" id="GO:0005634">
    <property type="term" value="C:nucleus"/>
    <property type="evidence" value="ECO:0007669"/>
    <property type="project" value="UniProtKB-SubCell"/>
</dbReference>
<dbReference type="EMBL" id="MDYQ01000421">
    <property type="protein sequence ID" value="PRP75012.1"/>
    <property type="molecule type" value="Genomic_DNA"/>
</dbReference>